<keyword evidence="3" id="KW-0051">Antiviral defense</keyword>
<dbReference type="GO" id="GO:0051607">
    <property type="term" value="P:defense response to virus"/>
    <property type="evidence" value="ECO:0007669"/>
    <property type="project" value="UniProtKB-KW"/>
</dbReference>
<evidence type="ECO:0000259" key="4">
    <source>
        <dbReference type="Pfam" id="PF01881"/>
    </source>
</evidence>
<evidence type="ECO:0000256" key="1">
    <source>
        <dbReference type="ARBA" id="ARBA00005937"/>
    </source>
</evidence>
<dbReference type="Gene3D" id="3.30.70.1890">
    <property type="match status" value="1"/>
</dbReference>
<reference evidence="5" key="1">
    <citation type="submission" date="2019-03" db="EMBL/GenBank/DDBJ databases">
        <title>Single cell metagenomics reveals metabolic interactions within the superorganism composed of flagellate Streblomastix strix and complex community of Bacteroidetes bacteria on its surface.</title>
        <authorList>
            <person name="Treitli S.C."/>
            <person name="Kolisko M."/>
            <person name="Husnik F."/>
            <person name="Keeling P."/>
            <person name="Hampl V."/>
        </authorList>
    </citation>
    <scope>NUCLEOTIDE SEQUENCE</scope>
    <source>
        <strain evidence="5">STM</strain>
    </source>
</reference>
<feature type="domain" description="CRISPR associated protein Cas6 C-terminal" evidence="4">
    <location>
        <begin position="136"/>
        <end position="256"/>
    </location>
</feature>
<name>A0A5J4SN69_9ZZZZ</name>
<organism evidence="5">
    <name type="scientific">termite gut metagenome</name>
    <dbReference type="NCBI Taxonomy" id="433724"/>
    <lineage>
        <taxon>unclassified sequences</taxon>
        <taxon>metagenomes</taxon>
        <taxon>organismal metagenomes</taxon>
    </lineage>
</organism>
<accession>A0A5J4SN69</accession>
<evidence type="ECO:0000256" key="2">
    <source>
        <dbReference type="ARBA" id="ARBA00022884"/>
    </source>
</evidence>
<proteinExistence type="inferred from homology"/>
<sequence>MRFKLTLKVEKECFGNAIPINYQYELSAVIYKILSKSSEQYATWLHDNGFELGLKRFKLFTFSRLMVPQYDIDKKNERLILQSDRVEWYISFLPEKSTEKFIQGIFSSQNFEIGDKKSCVRFAVQHVEVLPALTYRKEGITFETISPVCIATRDEEMVTKYLSPADEKAKGNILLGLMHKYEAFYKKKYEGVINYDFEILNNPKPVLTKIKAGTLQETKVKGYMCKFSIKLPEELMRVMYEGGIGEKGSLGFGMVKAEPF</sequence>
<dbReference type="Gene3D" id="3.30.70.1900">
    <property type="match status" value="1"/>
</dbReference>
<dbReference type="InterPro" id="IPR049435">
    <property type="entry name" value="Cas_Cas6_C"/>
</dbReference>
<dbReference type="PANTHER" id="PTHR36984">
    <property type="entry name" value="CRISPR-ASSOCIATED ENDORIBONUCLEASE CAS6 1"/>
    <property type="match status" value="1"/>
</dbReference>
<comment type="caution">
    <text evidence="5">The sequence shown here is derived from an EMBL/GenBank/DDBJ whole genome shotgun (WGS) entry which is preliminary data.</text>
</comment>
<comment type="similarity">
    <text evidence="1">Belongs to the CRISPR-associated protein Cas6/Cse3/CasE family.</text>
</comment>
<dbReference type="GO" id="GO:0016788">
    <property type="term" value="F:hydrolase activity, acting on ester bonds"/>
    <property type="evidence" value="ECO:0007669"/>
    <property type="project" value="InterPro"/>
</dbReference>
<dbReference type="CDD" id="cd21140">
    <property type="entry name" value="Cas6_I-like"/>
    <property type="match status" value="1"/>
</dbReference>
<dbReference type="NCBIfam" id="TIGR01877">
    <property type="entry name" value="cas_cas6"/>
    <property type="match status" value="1"/>
</dbReference>
<dbReference type="PANTHER" id="PTHR36984:SF1">
    <property type="entry name" value="CRISPR-ASSOCIATED ENDORIBONUCLEASE CAS6 1"/>
    <property type="match status" value="1"/>
</dbReference>
<dbReference type="InterPro" id="IPR045747">
    <property type="entry name" value="CRISPR-assoc_prot_Cas6_N_sf"/>
</dbReference>
<dbReference type="GO" id="GO:0003723">
    <property type="term" value="F:RNA binding"/>
    <property type="evidence" value="ECO:0007669"/>
    <property type="project" value="UniProtKB-KW"/>
</dbReference>
<keyword evidence="2" id="KW-0694">RNA-binding</keyword>
<dbReference type="EMBL" id="SNRY01000096">
    <property type="protein sequence ID" value="KAA6347428.1"/>
    <property type="molecule type" value="Genomic_DNA"/>
</dbReference>
<dbReference type="Pfam" id="PF21350">
    <property type="entry name" value="Cas6_I-A"/>
    <property type="match status" value="1"/>
</dbReference>
<dbReference type="Pfam" id="PF01881">
    <property type="entry name" value="Cas_Cas6_C"/>
    <property type="match status" value="1"/>
</dbReference>
<dbReference type="PIRSF" id="PIRSF005054">
    <property type="entry name" value="PF1131"/>
    <property type="match status" value="1"/>
</dbReference>
<evidence type="ECO:0000313" key="5">
    <source>
        <dbReference type="EMBL" id="KAA6347428.1"/>
    </source>
</evidence>
<dbReference type="InterPro" id="IPR010156">
    <property type="entry name" value="CRISPR-assoc_prot_Cas6"/>
</dbReference>
<dbReference type="AlphaFoldDB" id="A0A5J4SN69"/>
<protein>
    <recommendedName>
        <fullName evidence="4">CRISPR associated protein Cas6 C-terminal domain-containing protein</fullName>
    </recommendedName>
</protein>
<evidence type="ECO:0000256" key="3">
    <source>
        <dbReference type="ARBA" id="ARBA00023118"/>
    </source>
</evidence>
<gene>
    <name evidence="5" type="ORF">EZS27_005112</name>
</gene>